<dbReference type="PANTHER" id="PTHR33755">
    <property type="entry name" value="TOXIN PARE1-RELATED"/>
    <property type="match status" value="1"/>
</dbReference>
<dbReference type="InterPro" id="IPR051803">
    <property type="entry name" value="TA_system_RelE-like_toxin"/>
</dbReference>
<reference evidence="3 4" key="1">
    <citation type="submission" date="2013-02" db="EMBL/GenBank/DDBJ databases">
        <authorList>
            <person name="Genoscope - CEA"/>
        </authorList>
    </citation>
    <scope>NUCLEOTIDE SEQUENCE [LARGE SCALE GENOMIC DNA]</scope>
    <source>
        <strain evidence="3 4">STM 2683</strain>
    </source>
</reference>
<evidence type="ECO:0008006" key="5">
    <source>
        <dbReference type="Google" id="ProtNLM"/>
    </source>
</evidence>
<keyword evidence="2" id="KW-1277">Toxin-antitoxin system</keyword>
<proteinExistence type="inferred from homology"/>
<evidence type="ECO:0000313" key="3">
    <source>
        <dbReference type="EMBL" id="CCV06793.1"/>
    </source>
</evidence>
<evidence type="ECO:0000313" key="4">
    <source>
        <dbReference type="Proteomes" id="UP000012062"/>
    </source>
</evidence>
<evidence type="ECO:0000256" key="2">
    <source>
        <dbReference type="ARBA" id="ARBA00022649"/>
    </source>
</evidence>
<dbReference type="STRING" id="1297569.MESS2_390011"/>
<comment type="caution">
    <text evidence="3">The sequence shown here is derived from an EMBL/GenBank/DDBJ whole genome shotgun (WGS) entry which is preliminary data.</text>
</comment>
<keyword evidence="4" id="KW-1185">Reference proteome</keyword>
<gene>
    <name evidence="3" type="ORF">MESS2_390011</name>
</gene>
<dbReference type="Gene3D" id="3.30.2310.20">
    <property type="entry name" value="RelE-like"/>
    <property type="match status" value="1"/>
</dbReference>
<comment type="similarity">
    <text evidence="1">Belongs to the RelE toxin family.</text>
</comment>
<evidence type="ECO:0000256" key="1">
    <source>
        <dbReference type="ARBA" id="ARBA00006226"/>
    </source>
</evidence>
<organism evidence="3 4">
    <name type="scientific">Mesorhizobium metallidurans STM 2683</name>
    <dbReference type="NCBI Taxonomy" id="1297569"/>
    <lineage>
        <taxon>Bacteria</taxon>
        <taxon>Pseudomonadati</taxon>
        <taxon>Pseudomonadota</taxon>
        <taxon>Alphaproteobacteria</taxon>
        <taxon>Hyphomicrobiales</taxon>
        <taxon>Phyllobacteriaceae</taxon>
        <taxon>Mesorhizobium</taxon>
    </lineage>
</organism>
<dbReference type="Proteomes" id="UP000012062">
    <property type="component" value="Unassembled WGS sequence"/>
</dbReference>
<protein>
    <recommendedName>
        <fullName evidence="5">Type II toxin-antitoxin system RelE/ParE family toxin</fullName>
    </recommendedName>
</protein>
<accession>M5ERY9</accession>
<sequence>MAGKVDRRCSGWNRGRRSWGLRKRRRDCHGSEQIQSGIKVCAKVWTLHYLIELASIGDYIGQHNPRAAARIVKDIHSKTARLLSANPFIGRIGEIEGTRELVISGTPFIVAYRVKDTQIEVLFVQHGAREWPDDV</sequence>
<dbReference type="AlphaFoldDB" id="M5ERY9"/>
<dbReference type="InterPro" id="IPR007712">
    <property type="entry name" value="RelE/ParE_toxin"/>
</dbReference>
<dbReference type="eggNOG" id="COG3668">
    <property type="taxonomic scope" value="Bacteria"/>
</dbReference>
<dbReference type="PANTHER" id="PTHR33755:SF6">
    <property type="entry name" value="PLASMID STABILIZATION SYSTEM PROTEIN"/>
    <property type="match status" value="1"/>
</dbReference>
<dbReference type="InterPro" id="IPR035093">
    <property type="entry name" value="RelE/ParE_toxin_dom_sf"/>
</dbReference>
<dbReference type="Pfam" id="PF05016">
    <property type="entry name" value="ParE_toxin"/>
    <property type="match status" value="1"/>
</dbReference>
<name>M5ERY9_9HYPH</name>
<dbReference type="EMBL" id="CAUM01000105">
    <property type="protein sequence ID" value="CCV06793.1"/>
    <property type="molecule type" value="Genomic_DNA"/>
</dbReference>